<dbReference type="InterPro" id="IPR036860">
    <property type="entry name" value="SH2_dom_sf"/>
</dbReference>
<keyword evidence="17" id="KW-0472">Membrane</keyword>
<comment type="catalytic activity">
    <reaction evidence="22">
        <text>1,2-dihexadecanoyl-sn-glycero-3-phospho-(1D-myo-inositol-3,4,5-trisphosphate) + H2O = 1,2-dihexadecanoyl-sn-glycero-3-phospho-(1D-myo-inositol-3,4-bisphosphate) + phosphate</text>
        <dbReference type="Rhea" id="RHEA:43556"/>
        <dbReference type="ChEBI" id="CHEBI:15377"/>
        <dbReference type="ChEBI" id="CHEBI:43474"/>
        <dbReference type="ChEBI" id="CHEBI:83420"/>
        <dbReference type="ChEBI" id="CHEBI:83422"/>
    </reaction>
    <physiologicalReaction direction="left-to-right" evidence="22">
        <dbReference type="Rhea" id="RHEA:43557"/>
    </physiologicalReaction>
</comment>
<keyword evidence="10" id="KW-0963">Cytoplasm</keyword>
<dbReference type="Gene3D" id="1.10.150.50">
    <property type="entry name" value="Transcription Factor, Ets-1"/>
    <property type="match status" value="1"/>
</dbReference>
<protein>
    <recommendedName>
        <fullName evidence="25">Phosphatidylinositol 3,4,5-trisphosphate 5-phosphatase 2</fullName>
        <ecNumber evidence="8">3.1.3.86</ecNumber>
    </recommendedName>
    <alternativeName>
        <fullName evidence="26">Inositol polyphosphate phosphatase-like protein 1</fullName>
    </alternativeName>
    <alternativeName>
        <fullName evidence="28">Protein 51C</fullName>
    </alternativeName>
    <alternativeName>
        <fullName evidence="27">SH2 domain-containing inositol 5'-phosphatase 2</fullName>
    </alternativeName>
</protein>
<dbReference type="PROSITE" id="PS50001">
    <property type="entry name" value="SH2"/>
    <property type="match status" value="1"/>
</dbReference>
<evidence type="ECO:0000256" key="4">
    <source>
        <dbReference type="ARBA" id="ARBA00004510"/>
    </source>
</evidence>
<evidence type="ECO:0000256" key="10">
    <source>
        <dbReference type="ARBA" id="ARBA00022490"/>
    </source>
</evidence>
<dbReference type="FunFam" id="3.60.10.10:FF:000005">
    <property type="entry name" value="phosphatidylinositol 3,4,5-trisphosphate 5-phosphatase 1"/>
    <property type="match status" value="1"/>
</dbReference>
<name>A0A2J8V1X5_PONAB</name>
<evidence type="ECO:0000256" key="27">
    <source>
        <dbReference type="ARBA" id="ARBA00034357"/>
    </source>
</evidence>
<feature type="compositionally biased region" description="Pro residues" evidence="30">
    <location>
        <begin position="967"/>
        <end position="978"/>
    </location>
</feature>
<feature type="compositionally biased region" description="Pro residues" evidence="30">
    <location>
        <begin position="1006"/>
        <end position="1023"/>
    </location>
</feature>
<keyword evidence="9" id="KW-1003">Cell membrane</keyword>
<dbReference type="Pfam" id="PF22669">
    <property type="entry name" value="Exo_endo_phos2"/>
    <property type="match status" value="1"/>
</dbReference>
<dbReference type="SUPFAM" id="SSF56219">
    <property type="entry name" value="DNase I-like"/>
    <property type="match status" value="1"/>
</dbReference>
<dbReference type="GO" id="GO:0030027">
    <property type="term" value="C:lamellipodium"/>
    <property type="evidence" value="ECO:0007669"/>
    <property type="project" value="UniProtKB-SubCell"/>
</dbReference>
<dbReference type="GO" id="GO:0000922">
    <property type="term" value="C:spindle pole"/>
    <property type="evidence" value="ECO:0007669"/>
    <property type="project" value="UniProtKB-SubCell"/>
</dbReference>
<evidence type="ECO:0000256" key="1">
    <source>
        <dbReference type="ARBA" id="ARBA00004170"/>
    </source>
</evidence>
<keyword evidence="15" id="KW-0729">SH3-binding</keyword>
<dbReference type="CDD" id="cd10343">
    <property type="entry name" value="SH2_SHIP"/>
    <property type="match status" value="1"/>
</dbReference>
<evidence type="ECO:0000256" key="20">
    <source>
        <dbReference type="ARBA" id="ARBA00023273"/>
    </source>
</evidence>
<dbReference type="InterPro" id="IPR057510">
    <property type="entry name" value="C2_SHIP1-2_first"/>
</dbReference>
<feature type="region of interest" description="Disordered" evidence="30">
    <location>
        <begin position="123"/>
        <end position="175"/>
    </location>
</feature>
<dbReference type="SUPFAM" id="SSF55550">
    <property type="entry name" value="SH2 domain"/>
    <property type="match status" value="1"/>
</dbReference>
<dbReference type="Pfam" id="PF24150">
    <property type="entry name" value="C2_SHIP1-2_first"/>
    <property type="match status" value="1"/>
</dbReference>
<feature type="compositionally biased region" description="Pro residues" evidence="30">
    <location>
        <begin position="915"/>
        <end position="926"/>
    </location>
</feature>
<keyword evidence="16" id="KW-0443">Lipid metabolism</keyword>
<dbReference type="GO" id="GO:0046856">
    <property type="term" value="P:phosphatidylinositol dephosphorylation"/>
    <property type="evidence" value="ECO:0007669"/>
    <property type="project" value="InterPro"/>
</dbReference>
<feature type="compositionally biased region" description="Basic and acidic residues" evidence="30">
    <location>
        <begin position="870"/>
        <end position="884"/>
    </location>
</feature>
<dbReference type="PRINTS" id="PR00401">
    <property type="entry name" value="SH2DOMAIN"/>
</dbReference>
<dbReference type="Pfam" id="PF00536">
    <property type="entry name" value="SAM_1"/>
    <property type="match status" value="1"/>
</dbReference>
<dbReference type="GO" id="GO:0016607">
    <property type="term" value="C:nuclear speck"/>
    <property type="evidence" value="ECO:0007669"/>
    <property type="project" value="UniProtKB-SubCell"/>
</dbReference>
<feature type="compositionally biased region" description="Pro residues" evidence="30">
    <location>
        <begin position="156"/>
        <end position="166"/>
    </location>
</feature>
<dbReference type="Pfam" id="PF24147">
    <property type="entry name" value="C2_SHIP1-2_2nd"/>
    <property type="match status" value="1"/>
</dbReference>
<keyword evidence="19" id="KW-0539">Nucleus</keyword>
<dbReference type="InterPro" id="IPR013761">
    <property type="entry name" value="SAM/pointed_sf"/>
</dbReference>
<dbReference type="GO" id="GO:0004445">
    <property type="term" value="F:inositol-polyphosphate 5-phosphatase activity"/>
    <property type="evidence" value="ECO:0007669"/>
    <property type="project" value="TreeGrafter"/>
</dbReference>
<evidence type="ECO:0000256" key="29">
    <source>
        <dbReference type="PROSITE-ProRule" id="PRU00191"/>
    </source>
</evidence>
<evidence type="ECO:0000256" key="3">
    <source>
        <dbReference type="ARBA" id="ARBA00004486"/>
    </source>
</evidence>
<comment type="similarity">
    <text evidence="7">Belongs to the inositol 1,4,5-trisphosphate 5-phosphatase family.</text>
</comment>
<evidence type="ECO:0000256" key="15">
    <source>
        <dbReference type="ARBA" id="ARBA00023036"/>
    </source>
</evidence>
<keyword evidence="12" id="KW-0378">Hydrolase</keyword>
<evidence type="ECO:0000256" key="17">
    <source>
        <dbReference type="ARBA" id="ARBA00023136"/>
    </source>
</evidence>
<feature type="region of interest" description="Disordered" evidence="30">
    <location>
        <begin position="816"/>
        <end position="1037"/>
    </location>
</feature>
<evidence type="ECO:0000256" key="18">
    <source>
        <dbReference type="ARBA" id="ARBA00023212"/>
    </source>
</evidence>
<evidence type="ECO:0000256" key="24">
    <source>
        <dbReference type="ARBA" id="ARBA00034304"/>
    </source>
</evidence>
<dbReference type="Gene3D" id="3.30.505.10">
    <property type="entry name" value="SH2 domain"/>
    <property type="match status" value="1"/>
</dbReference>
<sequence>MASACGAPGPVGALGSQAPSWYHRDLSRAAAEELLARAGRDGSFLVRDSESVAGAFALCVLYQKHVHTYRILPDGEDFLAVQTSQGVPVRRFQTLGELIGLYAQPNQGLVCALLLPVEGEREPDLLDDRDASDGEDEKPPLPPRSGSTSISAPTGPSSPLPAPETPTTPAAESEVDKVLSGLEILSKVFDQQSSPMVTRLLQQQALKALQDMSSTAPPAPQPSTRKAKTIPVQAFEVKLDVTLGDLTKIGKSQKFTLSVDVEGGRLVLLRRQRDSQEDWTTFTHDRIRQLIKSQRVQNKLGVVFEKEKDRTQRKDFIFVSARKREAFCQLLQLMKNKHSKQDEPDMISVFIGTWNMGSVPPAKNVTSWFTSKGLGKTLDEVTVTIPHDIYVFGTQENSVGDREWLDLLRGGLKELTDLDYRPIAMQSLWNIKVAVLVKPEHENRISHVSTSSVKTGIANTLGNKGAVGVSFMFNGTSFGFVNCHLTSGNEKTARRNQNYLDILRLLSLGDRQLSAFDISLRFTHLFWFGDLNYRLDMDIQEILNYISRKEFEPLLRVDQLNLEREKHKVFLRFSEEEISFPPTYRYERGSRDTYAWHKQKPTGVSQENSMGLGGPQACDESRIWVKGCTDDIVTSDHSPVFGTFEVGVTSQFISKKGLSKTSDQAYIEFESIEAIVKTASRTKFFIEFYSTCLEEYKKSFENDAQSSDNINFLKVQWSSRQLPTLKPILADIEYLQDQHLLLTVKSMDGYESYGECVVALKSMIGSTAQQFLTFLSHRGEETGNIRGSMKVRVPTERLGTRERLYEWISIDKDEAGAKSKAPSVSRGSQEPRSGSRKPAFTEASCPLSRLFEEPEKPPPTGRPPAPPRAALREEPLTPRLKPEGAPEPEGVAAPPPKNSFNNPAYYVLEGVPHQLLPPEPPSPARAPVPSATKNKVAITVPAPQLGRHRPPRVGEGSSSDEESGGTLPPPDFPPPPLPDSAIFLPPSLDPLPGPVVRGRGGGEARGPPPPKAHPRPPLPPGPSPASTFLGEVASGDDRSCSVLQMAKTLSEVDYAPAGPARSALLPGPLELQPPRGLPSDYGRPLSFPPPCIRESIQEDLAEEAPCLQGGRASGLGEAGMSAWLRAIGLERYEEGLVHNGWDDLEFLSDITEEDLEEAGVQDPAHKRLLLDTLQLSK</sequence>
<evidence type="ECO:0000256" key="11">
    <source>
        <dbReference type="ARBA" id="ARBA00022553"/>
    </source>
</evidence>
<dbReference type="SMART" id="SM00454">
    <property type="entry name" value="SAM"/>
    <property type="match status" value="1"/>
</dbReference>
<comment type="subcellular location">
    <subcellularLocation>
        <location evidence="24">Basal cell membrane</location>
    </subcellularLocation>
    <subcellularLocation>
        <location evidence="3">Cell projection</location>
        <location evidence="3">Filopodium</location>
    </subcellularLocation>
    <subcellularLocation>
        <location evidence="4">Cell projection</location>
        <location evidence="4">Lamellipodium</location>
    </subcellularLocation>
    <subcellularLocation>
        <location evidence="6">Cytoplasm</location>
        <location evidence="6">Cytoskeleton</location>
        <location evidence="6">Spindle pole</location>
    </subcellularLocation>
    <subcellularLocation>
        <location evidence="5">Cytoplasm</location>
        <location evidence="5">Cytosol</location>
    </subcellularLocation>
    <subcellularLocation>
        <location evidence="1">Membrane</location>
        <topology evidence="1">Peripheral membrane protein</topology>
    </subcellularLocation>
    <subcellularLocation>
        <location evidence="2">Nucleus speckle</location>
    </subcellularLocation>
</comment>
<dbReference type="GO" id="GO:0002376">
    <property type="term" value="P:immune system process"/>
    <property type="evidence" value="ECO:0007669"/>
    <property type="project" value="UniProtKB-KW"/>
</dbReference>
<evidence type="ECO:0000259" key="32">
    <source>
        <dbReference type="PROSITE" id="PS50105"/>
    </source>
</evidence>
<dbReference type="FunFam" id="3.30.505.10:FF:000035">
    <property type="entry name" value="phosphatidylinositol 3,4,5-trisphosphate 5-phosphatase 1"/>
    <property type="match status" value="1"/>
</dbReference>
<dbReference type="Pfam" id="PF00017">
    <property type="entry name" value="SH2"/>
    <property type="match status" value="1"/>
</dbReference>
<comment type="catalytic activity">
    <reaction evidence="21">
        <text>a 1,2-diacyl-sn-glycero-3-phospho-(1D-myo-inositol-3,4,5-trisphosphate) + H2O = a 1,2-diacyl-sn-glycero-3-phospho-(1D-myo-inositol-3,4-bisphosphate) + phosphate</text>
        <dbReference type="Rhea" id="RHEA:25528"/>
        <dbReference type="ChEBI" id="CHEBI:15377"/>
        <dbReference type="ChEBI" id="CHEBI:43474"/>
        <dbReference type="ChEBI" id="CHEBI:57658"/>
        <dbReference type="ChEBI" id="CHEBI:57836"/>
        <dbReference type="EC" id="3.1.3.86"/>
    </reaction>
    <physiologicalReaction direction="left-to-right" evidence="21">
        <dbReference type="Rhea" id="RHEA:25529"/>
    </physiologicalReaction>
</comment>
<evidence type="ECO:0000256" key="5">
    <source>
        <dbReference type="ARBA" id="ARBA00004514"/>
    </source>
</evidence>
<dbReference type="SMART" id="SM00128">
    <property type="entry name" value="IPPc"/>
    <property type="match status" value="1"/>
</dbReference>
<proteinExistence type="inferred from homology"/>
<dbReference type="InterPro" id="IPR001660">
    <property type="entry name" value="SAM"/>
</dbReference>
<keyword evidence="11" id="KW-0597">Phosphoprotein</keyword>
<reference evidence="33" key="1">
    <citation type="submission" date="2017-12" db="EMBL/GenBank/DDBJ databases">
        <title>High-resolution comparative analysis of great ape genomes.</title>
        <authorList>
            <person name="Pollen A."/>
            <person name="Hastie A."/>
            <person name="Hormozdiari F."/>
            <person name="Dougherty M."/>
            <person name="Liu R."/>
            <person name="Chaisson M."/>
            <person name="Hoppe E."/>
            <person name="Hill C."/>
            <person name="Pang A."/>
            <person name="Hillier L."/>
            <person name="Baker C."/>
            <person name="Armstrong J."/>
            <person name="Shendure J."/>
            <person name="Paten B."/>
            <person name="Wilson R."/>
            <person name="Chao H."/>
            <person name="Schneider V."/>
            <person name="Ventura M."/>
            <person name="Kronenberg Z."/>
            <person name="Murali S."/>
            <person name="Gordon D."/>
            <person name="Cantsilieris S."/>
            <person name="Munson K."/>
            <person name="Nelson B."/>
            <person name="Raja A."/>
            <person name="Underwood J."/>
            <person name="Diekhans M."/>
            <person name="Fiddes I."/>
            <person name="Haussler D."/>
            <person name="Eichler E."/>
        </authorList>
    </citation>
    <scope>NUCLEOTIDE SEQUENCE [LARGE SCALE GENOMIC DNA]</scope>
    <source>
        <strain evidence="33">Susie</strain>
    </source>
</reference>
<dbReference type="GO" id="GO:0034485">
    <property type="term" value="F:phosphatidylinositol-3,4,5-trisphosphate 5-phosphatase activity"/>
    <property type="evidence" value="ECO:0007669"/>
    <property type="project" value="UniProtKB-EC"/>
</dbReference>
<evidence type="ECO:0000256" key="23">
    <source>
        <dbReference type="ARBA" id="ARBA00034246"/>
    </source>
</evidence>
<dbReference type="GO" id="GO:0030175">
    <property type="term" value="C:filopodium"/>
    <property type="evidence" value="ECO:0007669"/>
    <property type="project" value="UniProtKB-SubCell"/>
</dbReference>
<evidence type="ECO:0000256" key="7">
    <source>
        <dbReference type="ARBA" id="ARBA00008734"/>
    </source>
</evidence>
<dbReference type="EC" id="3.1.3.86" evidence="8"/>
<evidence type="ECO:0000259" key="31">
    <source>
        <dbReference type="PROSITE" id="PS50001"/>
    </source>
</evidence>
<dbReference type="InterPro" id="IPR000300">
    <property type="entry name" value="IPPc"/>
</dbReference>
<dbReference type="SUPFAM" id="SSF47769">
    <property type="entry name" value="SAM/Pointed domain"/>
    <property type="match status" value="1"/>
</dbReference>
<evidence type="ECO:0000256" key="12">
    <source>
        <dbReference type="ARBA" id="ARBA00022801"/>
    </source>
</evidence>
<evidence type="ECO:0000256" key="14">
    <source>
        <dbReference type="ARBA" id="ARBA00022999"/>
    </source>
</evidence>
<dbReference type="FunFam" id="1.10.150.50:FF:000049">
    <property type="entry name" value="phosphatidylinositol 3,4,5-trisphosphate 5-phosphatase 2"/>
    <property type="match status" value="1"/>
</dbReference>
<evidence type="ECO:0000256" key="13">
    <source>
        <dbReference type="ARBA" id="ARBA00022859"/>
    </source>
</evidence>
<feature type="compositionally biased region" description="Basic and acidic residues" evidence="30">
    <location>
        <begin position="123"/>
        <end position="132"/>
    </location>
</feature>
<evidence type="ECO:0000256" key="22">
    <source>
        <dbReference type="ARBA" id="ARBA00034236"/>
    </source>
</evidence>
<dbReference type="PANTHER" id="PTHR46051">
    <property type="entry name" value="SH2 DOMAIN-CONTAINING PROTEIN"/>
    <property type="match status" value="1"/>
</dbReference>
<feature type="domain" description="SH2" evidence="31">
    <location>
        <begin position="21"/>
        <end position="117"/>
    </location>
</feature>
<dbReference type="GO" id="GO:0005829">
    <property type="term" value="C:cytosol"/>
    <property type="evidence" value="ECO:0007669"/>
    <property type="project" value="UniProtKB-SubCell"/>
</dbReference>
<dbReference type="AlphaFoldDB" id="A0A2J8V1X5"/>
<dbReference type="GO" id="GO:0009925">
    <property type="term" value="C:basal plasma membrane"/>
    <property type="evidence" value="ECO:0007669"/>
    <property type="project" value="UniProtKB-SubCell"/>
</dbReference>
<keyword evidence="13" id="KW-0391">Immunity</keyword>
<dbReference type="GO" id="GO:0050776">
    <property type="term" value="P:regulation of immune response"/>
    <property type="evidence" value="ECO:0007669"/>
    <property type="project" value="TreeGrafter"/>
</dbReference>
<evidence type="ECO:0000256" key="21">
    <source>
        <dbReference type="ARBA" id="ARBA00023377"/>
    </source>
</evidence>
<dbReference type="PANTHER" id="PTHR46051:SF2">
    <property type="entry name" value="PHOSPHATIDYLINOSITOL 3,4,5-TRISPHOSPHATE 5-PHOSPHATASE 2"/>
    <property type="match status" value="1"/>
</dbReference>
<evidence type="ECO:0000256" key="26">
    <source>
        <dbReference type="ARBA" id="ARBA00034353"/>
    </source>
</evidence>
<feature type="compositionally biased region" description="Polar residues" evidence="30">
    <location>
        <begin position="145"/>
        <end position="155"/>
    </location>
</feature>
<dbReference type="InterPro" id="IPR057509">
    <property type="entry name" value="C2_SHIP1-2_2nd"/>
</dbReference>
<comment type="catalytic activity">
    <reaction evidence="23">
        <text>1,2-dioctanoyl-sn-glycero-3-phospho-(1D-myo-inositol-3,4,5-trisphosphate) + H2O = 1,2-dioctanoyl-sn-glycero-3-phospho-(1D-myo-inositol-3,4-bisphosphate) + phosphate</text>
        <dbReference type="Rhea" id="RHEA:43548"/>
        <dbReference type="ChEBI" id="CHEBI:15377"/>
        <dbReference type="ChEBI" id="CHEBI:43474"/>
        <dbReference type="ChEBI" id="CHEBI:83416"/>
        <dbReference type="ChEBI" id="CHEBI:83417"/>
    </reaction>
    <physiologicalReaction direction="left-to-right" evidence="23">
        <dbReference type="Rhea" id="RHEA:43549"/>
    </physiologicalReaction>
</comment>
<dbReference type="Gene3D" id="3.60.10.10">
    <property type="entry name" value="Endonuclease/exonuclease/phosphatase"/>
    <property type="match status" value="1"/>
</dbReference>
<evidence type="ECO:0000256" key="2">
    <source>
        <dbReference type="ARBA" id="ARBA00004324"/>
    </source>
</evidence>
<dbReference type="GO" id="GO:0017124">
    <property type="term" value="F:SH3 domain binding"/>
    <property type="evidence" value="ECO:0007669"/>
    <property type="project" value="UniProtKB-KW"/>
</dbReference>
<gene>
    <name evidence="33" type="ORF">CR201_G0023389</name>
</gene>
<evidence type="ECO:0000256" key="8">
    <source>
        <dbReference type="ARBA" id="ARBA00012981"/>
    </source>
</evidence>
<keyword evidence="14 29" id="KW-0727">SH2 domain</keyword>
<feature type="compositionally biased region" description="Pro residues" evidence="30">
    <location>
        <begin position="857"/>
        <end position="867"/>
    </location>
</feature>
<dbReference type="GO" id="GO:0043569">
    <property type="term" value="P:negative regulation of insulin-like growth factor receptor signaling pathway"/>
    <property type="evidence" value="ECO:0007669"/>
    <property type="project" value="TreeGrafter"/>
</dbReference>
<keyword evidence="18" id="KW-0206">Cytoskeleton</keyword>
<dbReference type="InterPro" id="IPR036691">
    <property type="entry name" value="Endo/exonu/phosph_ase_sf"/>
</dbReference>
<dbReference type="InterPro" id="IPR000980">
    <property type="entry name" value="SH2"/>
</dbReference>
<organism evidence="33">
    <name type="scientific">Pongo abelii</name>
    <name type="common">Sumatran orangutan</name>
    <name type="synonym">Pongo pygmaeus abelii</name>
    <dbReference type="NCBI Taxonomy" id="9601"/>
    <lineage>
        <taxon>Eukaryota</taxon>
        <taxon>Metazoa</taxon>
        <taxon>Chordata</taxon>
        <taxon>Craniata</taxon>
        <taxon>Vertebrata</taxon>
        <taxon>Euteleostomi</taxon>
        <taxon>Mammalia</taxon>
        <taxon>Eutheria</taxon>
        <taxon>Euarchontoglires</taxon>
        <taxon>Primates</taxon>
        <taxon>Haplorrhini</taxon>
        <taxon>Catarrhini</taxon>
        <taxon>Hominidae</taxon>
        <taxon>Pongo</taxon>
    </lineage>
</organism>
<comment type="caution">
    <text evidence="33">The sequence shown here is derived from an EMBL/GenBank/DDBJ whole genome shotgun (WGS) entry which is preliminary data.</text>
</comment>
<evidence type="ECO:0000256" key="6">
    <source>
        <dbReference type="ARBA" id="ARBA00004647"/>
    </source>
</evidence>
<evidence type="ECO:0000313" key="33">
    <source>
        <dbReference type="EMBL" id="PNJ51522.1"/>
    </source>
</evidence>
<dbReference type="CDD" id="cd09491">
    <property type="entry name" value="SAM_Ship2"/>
    <property type="match status" value="1"/>
</dbReference>
<dbReference type="PROSITE" id="PS50105">
    <property type="entry name" value="SAM_DOMAIN"/>
    <property type="match status" value="1"/>
</dbReference>
<dbReference type="SMART" id="SM00252">
    <property type="entry name" value="SH2"/>
    <property type="match status" value="1"/>
</dbReference>
<feature type="domain" description="SAM" evidence="32">
    <location>
        <begin position="1120"/>
        <end position="1177"/>
    </location>
</feature>
<accession>A0A2J8V1X5</accession>
<dbReference type="EMBL" id="NDHI03003437">
    <property type="protein sequence ID" value="PNJ51522.1"/>
    <property type="molecule type" value="Genomic_DNA"/>
</dbReference>
<evidence type="ECO:0000256" key="30">
    <source>
        <dbReference type="SAM" id="MobiDB-lite"/>
    </source>
</evidence>
<evidence type="ECO:0000256" key="28">
    <source>
        <dbReference type="ARBA" id="ARBA00034368"/>
    </source>
</evidence>
<evidence type="ECO:0000256" key="16">
    <source>
        <dbReference type="ARBA" id="ARBA00023098"/>
    </source>
</evidence>
<evidence type="ECO:0000256" key="25">
    <source>
        <dbReference type="ARBA" id="ARBA00034348"/>
    </source>
</evidence>
<evidence type="ECO:0000256" key="19">
    <source>
        <dbReference type="ARBA" id="ARBA00023242"/>
    </source>
</evidence>
<keyword evidence="20" id="KW-0966">Cell projection</keyword>
<evidence type="ECO:0000256" key="9">
    <source>
        <dbReference type="ARBA" id="ARBA00022475"/>
    </source>
</evidence>